<dbReference type="Proteomes" id="UP000254927">
    <property type="component" value="Unassembled WGS sequence"/>
</dbReference>
<name>A0A378U0D1_NEIEL</name>
<dbReference type="RefSeq" id="WP_074895304.1">
    <property type="nucleotide sequence ID" value="NZ_CP031252.1"/>
</dbReference>
<feature type="domain" description="TniQ" evidence="1">
    <location>
        <begin position="5"/>
        <end position="143"/>
    </location>
</feature>
<proteinExistence type="predicted"/>
<protein>
    <recommendedName>
        <fullName evidence="1">TniQ domain-containing protein</fullName>
    </recommendedName>
</protein>
<dbReference type="InterPro" id="IPR009492">
    <property type="entry name" value="TniQ"/>
</dbReference>
<dbReference type="EMBL" id="UGQW01000002">
    <property type="protein sequence ID" value="STZ67880.1"/>
    <property type="molecule type" value="Genomic_DNA"/>
</dbReference>
<evidence type="ECO:0000313" key="3">
    <source>
        <dbReference type="Proteomes" id="UP000254927"/>
    </source>
</evidence>
<evidence type="ECO:0000259" key="1">
    <source>
        <dbReference type="Pfam" id="PF06527"/>
    </source>
</evidence>
<reference evidence="2 3" key="1">
    <citation type="submission" date="2018-06" db="EMBL/GenBank/DDBJ databases">
        <authorList>
            <consortium name="Pathogen Informatics"/>
            <person name="Doyle S."/>
        </authorList>
    </citation>
    <scope>NUCLEOTIDE SEQUENCE [LARGE SCALE GENOMIC DNA]</scope>
    <source>
        <strain evidence="2 3">NCTC10660</strain>
    </source>
</reference>
<evidence type="ECO:0000313" key="2">
    <source>
        <dbReference type="EMBL" id="STZ67880.1"/>
    </source>
</evidence>
<accession>A0A378U0D1</accession>
<gene>
    <name evidence="2" type="ORF">NCTC10660_01371</name>
</gene>
<dbReference type="GeneID" id="93353400"/>
<dbReference type="AlphaFoldDB" id="A0A378U0D1"/>
<dbReference type="Pfam" id="PF06527">
    <property type="entry name" value="TniQ"/>
    <property type="match status" value="1"/>
</dbReference>
<sequence>MKIRTPKIIPEESLSSWMIRISLLNACDMWTLSWKVWEKGRLLTSDFERNLPAERIHQLSEVSGRPYAEIDALLLIHSVRQHTVVLNTAGKIWPWMIPIGICYRSRSIGQPFCPQCFQEGTPHLRREWRMAWATACNKHRILLQDCCPECGFLYSPTKLTGFERSMVFCHHCGHDMRKNSVKPAFSAIQSAIEKNKLCCFGQKCDMSTWLLTLDNAVCLIRRATLAPTGYISTMLHDLGLIRLPESPKTGGTFEWLPIWERHALLEAAACVISQRMSNLIQSAQKNRVTKSTLLNTLHRDRSPVFVELYDHLPVSERTSGSKTKHNCPQSKQAVMKKWARLERKIQRVIAS</sequence>
<organism evidence="2 3">
    <name type="scientific">Neisseria elongata</name>
    <dbReference type="NCBI Taxonomy" id="495"/>
    <lineage>
        <taxon>Bacteria</taxon>
        <taxon>Pseudomonadati</taxon>
        <taxon>Pseudomonadota</taxon>
        <taxon>Betaproteobacteria</taxon>
        <taxon>Neisseriales</taxon>
        <taxon>Neisseriaceae</taxon>
        <taxon>Neisseria</taxon>
    </lineage>
</organism>